<keyword evidence="14" id="KW-1185">Reference proteome</keyword>
<dbReference type="PROSITE" id="PS01304">
    <property type="entry name" value="UBIH"/>
    <property type="match status" value="1"/>
</dbReference>
<dbReference type="GO" id="GO:0071949">
    <property type="term" value="F:FAD binding"/>
    <property type="evidence" value="ECO:0007669"/>
    <property type="project" value="InterPro"/>
</dbReference>
<dbReference type="EC" id="1.14.15.45" evidence="11"/>
<evidence type="ECO:0000256" key="5">
    <source>
        <dbReference type="ARBA" id="ARBA00022792"/>
    </source>
</evidence>
<comment type="catalytic activity">
    <reaction evidence="11">
        <text>a 4-hydroxy-3-(all-trans-polyprenyl)benzoate + 2 reduced [2Fe-2S]-[ferredoxin] + O2 + 2 H(+) = a 3,4-dihydroxy-5-(all-trans-polyprenyl)benzoate + 2 oxidized [2Fe-2S]-[ferredoxin] + H2O</text>
        <dbReference type="Rhea" id="RHEA:81195"/>
        <dbReference type="Rhea" id="RHEA-COMP:9514"/>
        <dbReference type="Rhea" id="RHEA-COMP:10000"/>
        <dbReference type="Rhea" id="RHEA-COMP:10001"/>
        <dbReference type="Rhea" id="RHEA-COMP:10930"/>
        <dbReference type="ChEBI" id="CHEBI:15377"/>
        <dbReference type="ChEBI" id="CHEBI:15378"/>
        <dbReference type="ChEBI" id="CHEBI:15379"/>
        <dbReference type="ChEBI" id="CHEBI:33737"/>
        <dbReference type="ChEBI" id="CHEBI:33738"/>
        <dbReference type="ChEBI" id="CHEBI:64694"/>
        <dbReference type="ChEBI" id="CHEBI:78396"/>
        <dbReference type="EC" id="1.14.15.45"/>
    </reaction>
</comment>
<accession>A0AAV5AEN6</accession>
<dbReference type="EMBL" id="BPWL01000006">
    <property type="protein sequence ID" value="GJJ11441.1"/>
    <property type="molecule type" value="Genomic_DNA"/>
</dbReference>
<keyword evidence="4 11" id="KW-0831">Ubiquinone biosynthesis</keyword>
<evidence type="ECO:0000256" key="1">
    <source>
        <dbReference type="ARBA" id="ARBA00001974"/>
    </source>
</evidence>
<dbReference type="PANTHER" id="PTHR43876">
    <property type="entry name" value="UBIQUINONE BIOSYNTHESIS MONOOXYGENASE COQ6, MITOCHONDRIAL"/>
    <property type="match status" value="1"/>
</dbReference>
<name>A0AAV5AEN6_9AGAM</name>
<feature type="domain" description="FAD-binding" evidence="12">
    <location>
        <begin position="15"/>
        <end position="253"/>
    </location>
</feature>
<comment type="pathway">
    <text evidence="11">Cofactor biosynthesis; ubiquinone biosynthesis.</text>
</comment>
<keyword evidence="9 11" id="KW-0496">Mitochondrion</keyword>
<keyword evidence="3 11" id="KW-0285">Flavoprotein</keyword>
<evidence type="ECO:0000256" key="4">
    <source>
        <dbReference type="ARBA" id="ARBA00022688"/>
    </source>
</evidence>
<dbReference type="AlphaFoldDB" id="A0AAV5AEN6"/>
<dbReference type="NCBIfam" id="TIGR01988">
    <property type="entry name" value="Ubi-OHases"/>
    <property type="match status" value="1"/>
</dbReference>
<evidence type="ECO:0000256" key="6">
    <source>
        <dbReference type="ARBA" id="ARBA00022827"/>
    </source>
</evidence>
<comment type="similarity">
    <text evidence="2 11">Belongs to the UbiH/COQ6 family.</text>
</comment>
<evidence type="ECO:0000256" key="8">
    <source>
        <dbReference type="ARBA" id="ARBA00023033"/>
    </source>
</evidence>
<dbReference type="GO" id="GO:0120538">
    <property type="term" value="F:2-methoxy-6-polyprenolphenol 4-hydroxylase activity"/>
    <property type="evidence" value="ECO:0007669"/>
    <property type="project" value="UniProtKB-EC"/>
</dbReference>
<gene>
    <name evidence="11" type="primary">COQ6</name>
    <name evidence="13" type="ORF">Clacol_005674</name>
</gene>
<protein>
    <recommendedName>
        <fullName evidence="11">Ubiquinone biosynthesis monooxygenase COQ6, mitochondrial</fullName>
        <ecNumber evidence="11">1.14.15.45</ecNumber>
    </recommendedName>
    <alternativeName>
        <fullName evidence="11">2-methoxy-6-polyprenolphenol 4-hydroxylase</fullName>
        <ecNumber evidence="11">1.14.15.46</ecNumber>
    </alternativeName>
</protein>
<dbReference type="SUPFAM" id="SSF51905">
    <property type="entry name" value="FAD/NAD(P)-binding domain"/>
    <property type="match status" value="1"/>
</dbReference>
<dbReference type="InterPro" id="IPR000689">
    <property type="entry name" value="UbQ_mOase_COQ6"/>
</dbReference>
<reference evidence="13" key="1">
    <citation type="submission" date="2021-10" db="EMBL/GenBank/DDBJ databases">
        <title>De novo Genome Assembly of Clathrus columnatus (Basidiomycota, Fungi) Using Illumina and Nanopore Sequence Data.</title>
        <authorList>
            <person name="Ogiso-Tanaka E."/>
            <person name="Itagaki H."/>
            <person name="Hosoya T."/>
            <person name="Hosaka K."/>
        </authorList>
    </citation>
    <scope>NUCLEOTIDE SEQUENCE</scope>
    <source>
        <strain evidence="13">MO-923</strain>
    </source>
</reference>
<dbReference type="GO" id="GO:0031314">
    <property type="term" value="C:extrinsic component of mitochondrial inner membrane"/>
    <property type="evidence" value="ECO:0007669"/>
    <property type="project" value="UniProtKB-UniRule"/>
</dbReference>
<dbReference type="HAMAP" id="MF_03193">
    <property type="entry name" value="COQ6_monooxygenase"/>
    <property type="match status" value="1"/>
</dbReference>
<evidence type="ECO:0000256" key="9">
    <source>
        <dbReference type="ARBA" id="ARBA00023128"/>
    </source>
</evidence>
<evidence type="ECO:0000256" key="2">
    <source>
        <dbReference type="ARBA" id="ARBA00005349"/>
    </source>
</evidence>
<dbReference type="PRINTS" id="PR00420">
    <property type="entry name" value="RNGMNOXGNASE"/>
</dbReference>
<evidence type="ECO:0000256" key="7">
    <source>
        <dbReference type="ARBA" id="ARBA00023002"/>
    </source>
</evidence>
<dbReference type="Pfam" id="PF01494">
    <property type="entry name" value="FAD_binding_3"/>
    <property type="match status" value="2"/>
</dbReference>
<dbReference type="Gene3D" id="3.50.50.60">
    <property type="entry name" value="FAD/NAD(P)-binding domain"/>
    <property type="match status" value="2"/>
</dbReference>
<dbReference type="InterPro" id="IPR018168">
    <property type="entry name" value="Ubi_Hdrlase_CS"/>
</dbReference>
<comment type="caution">
    <text evidence="13">The sequence shown here is derived from an EMBL/GenBank/DDBJ whole genome shotgun (WGS) entry which is preliminary data.</text>
</comment>
<keyword evidence="8 11" id="KW-0503">Monooxygenase</keyword>
<organism evidence="13 14">
    <name type="scientific">Clathrus columnatus</name>
    <dbReference type="NCBI Taxonomy" id="1419009"/>
    <lineage>
        <taxon>Eukaryota</taxon>
        <taxon>Fungi</taxon>
        <taxon>Dikarya</taxon>
        <taxon>Basidiomycota</taxon>
        <taxon>Agaricomycotina</taxon>
        <taxon>Agaricomycetes</taxon>
        <taxon>Phallomycetidae</taxon>
        <taxon>Phallales</taxon>
        <taxon>Clathraceae</taxon>
        <taxon>Clathrus</taxon>
    </lineage>
</organism>
<feature type="domain" description="FAD-binding" evidence="12">
    <location>
        <begin position="386"/>
        <end position="427"/>
    </location>
</feature>
<evidence type="ECO:0000256" key="3">
    <source>
        <dbReference type="ARBA" id="ARBA00022630"/>
    </source>
</evidence>
<keyword evidence="5 11" id="KW-0999">Mitochondrion inner membrane</keyword>
<comment type="subunit">
    <text evidence="11">Component of a multi-subunit COQ enzyme complex, composed of at least COQ3, COQ4, COQ5, COQ6, COQ7 and COQ9.</text>
</comment>
<proteinExistence type="inferred from homology"/>
<dbReference type="GO" id="GO:0106364">
    <property type="term" value="F:4-hydroxy-3-all-trans-polyprenylbenzoate oxygenase activity"/>
    <property type="evidence" value="ECO:0007669"/>
    <property type="project" value="UniProtKB-EC"/>
</dbReference>
<comment type="catalytic activity">
    <reaction evidence="11">
        <text>a 2-methoxy-6-(all-trans-polyprenyl)phenol + 2 reduced [2Fe-2S]-[ferredoxin] + O2 + 2 H(+) = a 2-methoxy-6-(all-trans-polyprenyl)benzene-1,4-diol + 2 oxidized [2Fe-2S]-[ferredoxin] + H2O</text>
        <dbReference type="Rhea" id="RHEA:81183"/>
        <dbReference type="Rhea" id="RHEA-COMP:9551"/>
        <dbReference type="Rhea" id="RHEA-COMP:10000"/>
        <dbReference type="Rhea" id="RHEA-COMP:10001"/>
        <dbReference type="Rhea" id="RHEA-COMP:10858"/>
        <dbReference type="ChEBI" id="CHEBI:15377"/>
        <dbReference type="ChEBI" id="CHEBI:15378"/>
        <dbReference type="ChEBI" id="CHEBI:15379"/>
        <dbReference type="ChEBI" id="CHEBI:33737"/>
        <dbReference type="ChEBI" id="CHEBI:33738"/>
        <dbReference type="ChEBI" id="CHEBI:62731"/>
        <dbReference type="ChEBI" id="CHEBI:84166"/>
        <dbReference type="EC" id="1.14.15.46"/>
    </reaction>
</comment>
<dbReference type="InterPro" id="IPR036188">
    <property type="entry name" value="FAD/NAD-bd_sf"/>
</dbReference>
<evidence type="ECO:0000256" key="11">
    <source>
        <dbReference type="HAMAP-Rule" id="MF_03193"/>
    </source>
</evidence>
<evidence type="ECO:0000313" key="13">
    <source>
        <dbReference type="EMBL" id="GJJ11441.1"/>
    </source>
</evidence>
<dbReference type="InterPro" id="IPR051205">
    <property type="entry name" value="UbiH/COQ6_monooxygenase"/>
</dbReference>
<comment type="subcellular location">
    <subcellularLocation>
        <location evidence="11">Mitochondrion inner membrane</location>
        <topology evidence="11">Peripheral membrane protein</topology>
        <orientation evidence="11">Matrix side</orientation>
    </subcellularLocation>
</comment>
<dbReference type="PANTHER" id="PTHR43876:SF7">
    <property type="entry name" value="UBIQUINONE BIOSYNTHESIS MONOOXYGENASE COQ6, MITOCHONDRIAL"/>
    <property type="match status" value="1"/>
</dbReference>
<comment type="cofactor">
    <cofactor evidence="1 11">
        <name>FAD</name>
        <dbReference type="ChEBI" id="CHEBI:57692"/>
    </cofactor>
</comment>
<dbReference type="FunFam" id="3.50.50.60:FF:000021">
    <property type="entry name" value="Ubiquinone biosynthesis monooxygenase COQ6"/>
    <property type="match status" value="1"/>
</dbReference>
<evidence type="ECO:0000259" key="12">
    <source>
        <dbReference type="Pfam" id="PF01494"/>
    </source>
</evidence>
<dbReference type="InterPro" id="IPR010971">
    <property type="entry name" value="UbiH/COQ6"/>
</dbReference>
<keyword evidence="7 11" id="KW-0560">Oxidoreductase</keyword>
<comment type="function">
    <text evidence="11">FAD-dependent monooxygenase required for two non-consecutive steps during ubiquinone biosynthesis. Required for the C5-ring hydroxylation during ubiquinone biosynthesis by catalyzing the hydroxylation of 4-hydroxy-3-(all-trans-polyprenyl)benzoic acid to 3,4-dihydroxy-5-(all-trans-polyprenyl)benzoic acid. Also acts downstream of coq4, for the C1-hydroxylation during ubiquinone biosynthesis by catalyzing the hydroxylation of 2-methoxy-6-(all-trans-polyprenyl)phenol to 2-methoxy-6-(all-trans-polyprenyl)benzene-1,4-diol. The electrons required for the hydroxylation reaction are funneled indirectly to coq6 from NADPH via a ferredoxin/ferredoxin reductase system.</text>
</comment>
<sequence length="548" mass="59255">MLRFLTTSGDNTESVDIAIVGGGPAGLALACALSSSQAIRESLKITLIEGGDLSKVRTWQGHGDIYSNRVSSITNASRQFLEDINVWEKVESERTTPIEEMQVWDGISDARIVFAANELSSVSSQPIQEMARLTENLNLQRALLQCLEAYPGVSLLDKTKVDAINQMDNGWPVLSLANGRKIQTRLLVGADGFNSPVRSFANISSFGWSYDTQAIVATLSHIPRITTEYQGPNTTAYQRFLKTGPIAFLPLSPTASSLVWSTTPSLAKVLLQSETGVLAAMINAAFRLPYISLDYLQDAILQSHSQGTPLTTPAILDEIRWREKSHGIDIQSAHSSCQPVDELVGIPPAEADLLPPLVLSIQEGTAASFPVRFNHAEAYIGEGEGARTALLGDAAHTVHPLAGQGLNLGLADAQSLARCIETAVLRGGDIGSYTALMPYPQERYFENHKIMAVTDKLHKIYRSDLGPVVWARTVGVEVLNELLPLKAAMMFQAGAQSTNNHFSKDMSAFKLLTLGVEFASSGMDLAKSLLKNLGGAANSVFQYSNKLK</sequence>
<dbReference type="EC" id="1.14.15.46" evidence="11"/>
<keyword evidence="10 11" id="KW-0472">Membrane</keyword>
<dbReference type="GO" id="GO:0016712">
    <property type="term" value="F:oxidoreductase activity, acting on paired donors, with incorporation or reduction of molecular oxygen, reduced flavin or flavoprotein as one donor, and incorporation of one atom of oxygen"/>
    <property type="evidence" value="ECO:0007669"/>
    <property type="project" value="UniProtKB-UniRule"/>
</dbReference>
<dbReference type="Proteomes" id="UP001050691">
    <property type="component" value="Unassembled WGS sequence"/>
</dbReference>
<evidence type="ECO:0000256" key="10">
    <source>
        <dbReference type="ARBA" id="ARBA00023136"/>
    </source>
</evidence>
<evidence type="ECO:0000313" key="14">
    <source>
        <dbReference type="Proteomes" id="UP001050691"/>
    </source>
</evidence>
<keyword evidence="6 11" id="KW-0274">FAD</keyword>
<dbReference type="InterPro" id="IPR002938">
    <property type="entry name" value="FAD-bd"/>
</dbReference>
<dbReference type="PROSITE" id="PS51257">
    <property type="entry name" value="PROKAR_LIPOPROTEIN"/>
    <property type="match status" value="1"/>
</dbReference>